<sequence>MISTIAQRIGKFIAYQQISRREFASRLGYTSSEKINRLFRKDGAKPGFDIVADIANKFVNLNVDWLVTGRGDMLKNGSESPGSPGPQVVTRDVMGQKTVVYVSLKNREAYKSGYDKDEFIRQLAVFSFPGLPQGSFRMFEVGGRSLHPLFRDRDRVVGRWSTLEDLSEDQACVLLTRNQGLLIRHIGAREAGYLWIKGNPLQGEEFPAFRVDERDILEVWEVVYLITRHLPELTGIRQQVAELEVSVRLLEERLIEKGI</sequence>
<protein>
    <recommendedName>
        <fullName evidence="3">Phage repressor protein C with HTH and peptisase S24 domain</fullName>
    </recommendedName>
</protein>
<accession>A0A4R8DNL0</accession>
<evidence type="ECO:0008006" key="3">
    <source>
        <dbReference type="Google" id="ProtNLM"/>
    </source>
</evidence>
<dbReference type="Proteomes" id="UP000294498">
    <property type="component" value="Unassembled WGS sequence"/>
</dbReference>
<name>A0A4R8DNL0_9BACT</name>
<dbReference type="RefSeq" id="WP_133990063.1">
    <property type="nucleotide sequence ID" value="NZ_SODV01000001.1"/>
</dbReference>
<dbReference type="OrthoDB" id="796548at2"/>
<dbReference type="AlphaFoldDB" id="A0A4R8DNL0"/>
<comment type="caution">
    <text evidence="1">The sequence shown here is derived from an EMBL/GenBank/DDBJ whole genome shotgun (WGS) entry which is preliminary data.</text>
</comment>
<dbReference type="GO" id="GO:0003677">
    <property type="term" value="F:DNA binding"/>
    <property type="evidence" value="ECO:0007669"/>
    <property type="project" value="InterPro"/>
</dbReference>
<evidence type="ECO:0000313" key="1">
    <source>
        <dbReference type="EMBL" id="TDW99398.1"/>
    </source>
</evidence>
<dbReference type="Gene3D" id="1.10.260.40">
    <property type="entry name" value="lambda repressor-like DNA-binding domains"/>
    <property type="match status" value="1"/>
</dbReference>
<proteinExistence type="predicted"/>
<keyword evidence="2" id="KW-1185">Reference proteome</keyword>
<dbReference type="EMBL" id="SODV01000001">
    <property type="protein sequence ID" value="TDW99398.1"/>
    <property type="molecule type" value="Genomic_DNA"/>
</dbReference>
<evidence type="ECO:0000313" key="2">
    <source>
        <dbReference type="Proteomes" id="UP000294498"/>
    </source>
</evidence>
<reference evidence="1 2" key="1">
    <citation type="submission" date="2019-03" db="EMBL/GenBank/DDBJ databases">
        <title>Genomic Encyclopedia of Type Strains, Phase IV (KMG-IV): sequencing the most valuable type-strain genomes for metagenomic binning, comparative biology and taxonomic classification.</title>
        <authorList>
            <person name="Goeker M."/>
        </authorList>
    </citation>
    <scope>NUCLEOTIDE SEQUENCE [LARGE SCALE GENOMIC DNA]</scope>
    <source>
        <strain evidence="1 2">DSM 100059</strain>
    </source>
</reference>
<gene>
    <name evidence="1" type="ORF">EDB95_0408</name>
</gene>
<organism evidence="1 2">
    <name type="scientific">Dinghuibacter silviterrae</name>
    <dbReference type="NCBI Taxonomy" id="1539049"/>
    <lineage>
        <taxon>Bacteria</taxon>
        <taxon>Pseudomonadati</taxon>
        <taxon>Bacteroidota</taxon>
        <taxon>Chitinophagia</taxon>
        <taxon>Chitinophagales</taxon>
        <taxon>Chitinophagaceae</taxon>
        <taxon>Dinghuibacter</taxon>
    </lineage>
</organism>
<dbReference type="InterPro" id="IPR010982">
    <property type="entry name" value="Lambda_DNA-bd_dom_sf"/>
</dbReference>